<evidence type="ECO:0000256" key="1">
    <source>
        <dbReference type="SAM" id="Phobius"/>
    </source>
</evidence>
<evidence type="ECO:0000313" key="3">
    <source>
        <dbReference type="EMBL" id="AFH92611.1"/>
    </source>
</evidence>
<dbReference type="OrthoDB" id="6466963at2"/>
<gene>
    <name evidence="3" type="ordered locus">S70_03640</name>
</gene>
<keyword evidence="1" id="KW-0812">Transmembrane</keyword>
<keyword evidence="1" id="KW-1133">Transmembrane helix</keyword>
<dbReference type="KEGG" id="psi:S70_03640"/>
<dbReference type="AlphaFoldDB" id="A0A140NI92"/>
<reference evidence="4" key="2">
    <citation type="submission" date="2012-04" db="EMBL/GenBank/DDBJ databases">
        <title>Complete genome sequence of Providencia stuartii clinical isolate MRSN 2154.</title>
        <authorList>
            <person name="Clifford R.J."/>
            <person name="Hang J."/>
            <person name="Riley M.C."/>
            <person name="Onmus-Leone F."/>
            <person name="Kuschner R.A."/>
            <person name="Lesho E.P."/>
            <person name="Waterman P.E."/>
        </authorList>
    </citation>
    <scope>NUCLEOTIDE SEQUENCE [LARGE SCALE GENOMIC DNA]</scope>
    <source>
        <strain evidence="4">MRSN 2154</strain>
    </source>
</reference>
<accession>A0A140NI92</accession>
<protein>
    <recommendedName>
        <fullName evidence="2">YcxB-like C-terminal domain-containing protein</fullName>
    </recommendedName>
</protein>
<sequence length="173" mass="20411">MVDHIKVKLERNEYVRFNNYCYKNDYFSENSAWDKSLIVMAVVFFIAFIVAFQLLNITLFQLTIAFIIASFLFLFIAVRLLKTFNRAIPDEGGYLFCEKEYRFDEIGLHEVSKYGNALIKWESFKFVRTDGDLLYLFIDRVFAIIIPARCFASTEESQQFVRMVKEKAINLVK</sequence>
<keyword evidence="1" id="KW-0472">Membrane</keyword>
<feature type="domain" description="YcxB-like C-terminal" evidence="2">
    <location>
        <begin position="103"/>
        <end position="162"/>
    </location>
</feature>
<dbReference type="GeneID" id="93518538"/>
<dbReference type="RefSeq" id="WP_004921753.1">
    <property type="nucleotide sequence ID" value="NC_017731.1"/>
</dbReference>
<dbReference type="Proteomes" id="UP000005012">
    <property type="component" value="Chromosome"/>
</dbReference>
<reference evidence="3 4" key="1">
    <citation type="journal article" date="2012" name="J. Bacteriol.">
        <title>Complete Genome Sequence of Providencia stuartii Clinical Isolate MRSN 2154.</title>
        <authorList>
            <person name="Clifford R.J."/>
            <person name="Hang J."/>
            <person name="Riley M.C."/>
            <person name="Onmus-Leone F."/>
            <person name="Kuschner R.A."/>
            <person name="Lesho E.P."/>
            <person name="Waterman P.E."/>
        </authorList>
    </citation>
    <scope>NUCLEOTIDE SEQUENCE [LARGE SCALE GENOMIC DNA]</scope>
    <source>
        <strain evidence="3 4">MRSN 2154</strain>
    </source>
</reference>
<dbReference type="HOGENOM" id="CLU_1546261_0_0_6"/>
<dbReference type="Pfam" id="PF14317">
    <property type="entry name" value="YcxB"/>
    <property type="match status" value="1"/>
</dbReference>
<dbReference type="InterPro" id="IPR025588">
    <property type="entry name" value="YcxB-like_C"/>
</dbReference>
<name>A0A140NI92_PROSM</name>
<feature type="transmembrane region" description="Helical" evidence="1">
    <location>
        <begin position="61"/>
        <end position="81"/>
    </location>
</feature>
<evidence type="ECO:0000313" key="4">
    <source>
        <dbReference type="Proteomes" id="UP000005012"/>
    </source>
</evidence>
<feature type="transmembrane region" description="Helical" evidence="1">
    <location>
        <begin position="37"/>
        <end position="55"/>
    </location>
</feature>
<evidence type="ECO:0000259" key="2">
    <source>
        <dbReference type="Pfam" id="PF14317"/>
    </source>
</evidence>
<dbReference type="PATRIC" id="fig|1157951.4.peg.719"/>
<organism evidence="3 4">
    <name type="scientific">Providencia stuartii (strain MRSN 2154)</name>
    <dbReference type="NCBI Taxonomy" id="1157951"/>
    <lineage>
        <taxon>Bacteria</taxon>
        <taxon>Pseudomonadati</taxon>
        <taxon>Pseudomonadota</taxon>
        <taxon>Gammaproteobacteria</taxon>
        <taxon>Enterobacterales</taxon>
        <taxon>Morganellaceae</taxon>
        <taxon>Providencia</taxon>
    </lineage>
</organism>
<proteinExistence type="predicted"/>
<dbReference type="EMBL" id="CP003488">
    <property type="protein sequence ID" value="AFH92611.1"/>
    <property type="molecule type" value="Genomic_DNA"/>
</dbReference>